<sequence>MAQAKKAWQQPVLETLEVRQTLEGKGVKYVDQVTPDDKDITDTPPVS</sequence>
<dbReference type="EMBL" id="JAAAMU010000005">
    <property type="protein sequence ID" value="NBC69887.1"/>
    <property type="molecule type" value="Genomic_DNA"/>
</dbReference>
<dbReference type="InterPro" id="IPR049825">
    <property type="entry name" value="Lasso_PadeA-like"/>
</dbReference>
<dbReference type="OrthoDB" id="2913105at2"/>
<keyword evidence="2" id="KW-1185">Reference proteome</keyword>
<gene>
    <name evidence="1" type="ORF">GT003_12885</name>
</gene>
<evidence type="ECO:0000313" key="2">
    <source>
        <dbReference type="Proteomes" id="UP000558113"/>
    </source>
</evidence>
<protein>
    <submittedName>
        <fullName evidence="1">Paeninodin family lasso peptide</fullName>
    </submittedName>
</protein>
<reference evidence="1 2" key="1">
    <citation type="submission" date="2020-01" db="EMBL/GenBank/DDBJ databases">
        <title>Paenibacillus soybeanensis sp. nov. isolated from the nodules of soybean (Glycine max(L.) Merr).</title>
        <authorList>
            <person name="Wang H."/>
        </authorList>
    </citation>
    <scope>NUCLEOTIDE SEQUENCE [LARGE SCALE GENOMIC DNA]</scope>
    <source>
        <strain evidence="1 2">DSM 23054</strain>
    </source>
</reference>
<evidence type="ECO:0000313" key="1">
    <source>
        <dbReference type="EMBL" id="NBC69887.1"/>
    </source>
</evidence>
<comment type="caution">
    <text evidence="1">The sequence shown here is derived from an EMBL/GenBank/DDBJ whole genome shotgun (WGS) entry which is preliminary data.</text>
</comment>
<dbReference type="Proteomes" id="UP000558113">
    <property type="component" value="Unassembled WGS sequence"/>
</dbReference>
<name>A0A7X5BYP3_9BACL</name>
<dbReference type="RefSeq" id="WP_161698148.1">
    <property type="nucleotide sequence ID" value="NZ_JAAAMU010000005.1"/>
</dbReference>
<accession>A0A7X5BYP3</accession>
<organism evidence="1 2">
    <name type="scientific">Paenibacillus sacheonensis</name>
    <dbReference type="NCBI Taxonomy" id="742054"/>
    <lineage>
        <taxon>Bacteria</taxon>
        <taxon>Bacillati</taxon>
        <taxon>Bacillota</taxon>
        <taxon>Bacilli</taxon>
        <taxon>Bacillales</taxon>
        <taxon>Paenibacillaceae</taxon>
        <taxon>Paenibacillus</taxon>
    </lineage>
</organism>
<dbReference type="AlphaFoldDB" id="A0A7X5BYP3"/>
<dbReference type="NCBIfam" id="NF033524">
    <property type="entry name" value="lasso_PadeA_fam"/>
    <property type="match status" value="1"/>
</dbReference>
<proteinExistence type="predicted"/>